<sequence>MDKDISISSTIEYAQTRIYLIYSRAVIVSYMWVMHGDDIVGDSFDNLTTTAQANYLKQAGCA</sequence>
<comment type="caution">
    <text evidence="1">The sequence shown here is derived from an EMBL/GenBank/DDBJ whole genome shotgun (WGS) entry which is preliminary data.</text>
</comment>
<gene>
    <name evidence="1" type="ORF">KDA_68950</name>
</gene>
<dbReference type="EMBL" id="BIFT01000002">
    <property type="protein sequence ID" value="GCE31411.1"/>
    <property type="molecule type" value="Genomic_DNA"/>
</dbReference>
<name>A0A402BJ24_9CHLR</name>
<dbReference type="Proteomes" id="UP000287171">
    <property type="component" value="Unassembled WGS sequence"/>
</dbReference>
<organism evidence="1 2">
    <name type="scientific">Dictyobacter alpinus</name>
    <dbReference type="NCBI Taxonomy" id="2014873"/>
    <lineage>
        <taxon>Bacteria</taxon>
        <taxon>Bacillati</taxon>
        <taxon>Chloroflexota</taxon>
        <taxon>Ktedonobacteria</taxon>
        <taxon>Ktedonobacterales</taxon>
        <taxon>Dictyobacteraceae</taxon>
        <taxon>Dictyobacter</taxon>
    </lineage>
</organism>
<evidence type="ECO:0000313" key="1">
    <source>
        <dbReference type="EMBL" id="GCE31411.1"/>
    </source>
</evidence>
<proteinExistence type="predicted"/>
<reference evidence="2" key="1">
    <citation type="submission" date="2018-12" db="EMBL/GenBank/DDBJ databases">
        <title>Tengunoibacter tsumagoiensis gen. nov., sp. nov., Dictyobacter kobayashii sp. nov., D. alpinus sp. nov., and D. joshuensis sp. nov. and description of Dictyobacteraceae fam. nov. within the order Ktedonobacterales isolated from Tengu-no-mugimeshi.</title>
        <authorList>
            <person name="Wang C.M."/>
            <person name="Zheng Y."/>
            <person name="Sakai Y."/>
            <person name="Toyoda A."/>
            <person name="Minakuchi Y."/>
            <person name="Abe K."/>
            <person name="Yokota A."/>
            <person name="Yabe S."/>
        </authorList>
    </citation>
    <scope>NUCLEOTIDE SEQUENCE [LARGE SCALE GENOMIC DNA]</scope>
    <source>
        <strain evidence="2">Uno16</strain>
    </source>
</reference>
<accession>A0A402BJ24</accession>
<dbReference type="AlphaFoldDB" id="A0A402BJ24"/>
<protein>
    <submittedName>
        <fullName evidence="1">Uncharacterized protein</fullName>
    </submittedName>
</protein>
<keyword evidence="2" id="KW-1185">Reference proteome</keyword>
<evidence type="ECO:0000313" key="2">
    <source>
        <dbReference type="Proteomes" id="UP000287171"/>
    </source>
</evidence>